<keyword evidence="4 8" id="KW-0472">Membrane</keyword>
<feature type="domain" description="Solute-binding protein family 3/N-terminal" evidence="9">
    <location>
        <begin position="34"/>
        <end position="259"/>
    </location>
</feature>
<keyword evidence="3 8" id="KW-0732">Signal</keyword>
<evidence type="ECO:0000256" key="5">
    <source>
        <dbReference type="ARBA" id="ARBA00023237"/>
    </source>
</evidence>
<evidence type="ECO:0000259" key="9">
    <source>
        <dbReference type="SMART" id="SM00062"/>
    </source>
</evidence>
<comment type="caution">
    <text evidence="8">Lacks conserved residue(s) required for the propagation of feature annotation.</text>
</comment>
<comment type="similarity">
    <text evidence="1">Belongs to the transglycosylase Slt family.</text>
</comment>
<evidence type="ECO:0000256" key="2">
    <source>
        <dbReference type="ARBA" id="ARBA00010333"/>
    </source>
</evidence>
<evidence type="ECO:0000256" key="3">
    <source>
        <dbReference type="ARBA" id="ARBA00022729"/>
    </source>
</evidence>
<dbReference type="InterPro" id="IPR001638">
    <property type="entry name" value="Solute-binding_3/MltF_N"/>
</dbReference>
<dbReference type="HAMAP" id="MF_02016">
    <property type="entry name" value="MltF"/>
    <property type="match status" value="1"/>
</dbReference>
<dbReference type="PROSITE" id="PS00922">
    <property type="entry name" value="TRANSGLYCOSYLASE"/>
    <property type="match status" value="1"/>
</dbReference>
<dbReference type="InterPro" id="IPR023346">
    <property type="entry name" value="Lysozyme-like_dom_sf"/>
</dbReference>
<comment type="similarity">
    <text evidence="8">In the N-terminal section; belongs to the bacterial solute-binding protein 3 family.</text>
</comment>
<dbReference type="RefSeq" id="WP_279245757.1">
    <property type="nucleotide sequence ID" value="NZ_SHNN01000002.1"/>
</dbReference>
<keyword evidence="7 8" id="KW-0961">Cell wall biogenesis/degradation</keyword>
<keyword evidence="11" id="KW-1185">Reference proteome</keyword>
<comment type="caution">
    <text evidence="10">The sequence shown here is derived from an EMBL/GenBank/DDBJ whole genome shotgun (WGS) entry which is preliminary data.</text>
</comment>
<dbReference type="InterPro" id="IPR008258">
    <property type="entry name" value="Transglycosylase_SLT_dom_1"/>
</dbReference>
<comment type="domain">
    <text evidence="8">The N-terminal domain does not have lytic activity and probably modulates enzymatic activity. The C-terminal domain is the catalytic active domain.</text>
</comment>
<sequence precursor="true">MPRLPLQLSFWLCLLLISGCENGDSLAMILEKGEISIATRNAPTTFYQVQDEAAGFEFVLASLFAEELGVNARFIQLHNKADVVESLQRGQADMAAAGMARTAERASLFDATNSYGELHLQIVYLAGTKRPRQISDLAQGRLVISNSQRHIDTVTFLRSLQPALEWRQIDTEDSAELLEMVTDREADFALIDSNEFKVNRSFYPRMRVAMELDRVDELAWLMPDARDNTRLLNRANQFLARVSADGTLERLKEEHFSRAWNNNPVGSQTFNRMVRTKLPRYETLIREVAKEYQLDWHLLAAIAYQESHWNPRARSPTGVRGMMMLTRSTAKELGIVDRLDVTESLRGGARYYKLLKRRLPEDILEPDRTWFTLAAYNIGRGHLEDARVITQRQGGDPHFWKDVSQYLPLLQKSAYYSKARYGYARGSEPVTYVKNIRHYHSILAWRDINQNQPAPPVNSIELLPPILRETGLFAL</sequence>
<dbReference type="Gene3D" id="1.10.530.10">
    <property type="match status" value="1"/>
</dbReference>
<name>A0ABT3THF1_9GAMM</name>
<dbReference type="SUPFAM" id="SSF53850">
    <property type="entry name" value="Periplasmic binding protein-like II"/>
    <property type="match status" value="1"/>
</dbReference>
<keyword evidence="5 8" id="KW-0998">Cell outer membrane</keyword>
<dbReference type="GO" id="GO:0016829">
    <property type="term" value="F:lyase activity"/>
    <property type="evidence" value="ECO:0007669"/>
    <property type="project" value="UniProtKB-KW"/>
</dbReference>
<dbReference type="PROSITE" id="PS51257">
    <property type="entry name" value="PROKAR_LIPOPROTEIN"/>
    <property type="match status" value="1"/>
</dbReference>
<comment type="similarity">
    <text evidence="2">Belongs to the bacterial solute-binding protein 3 family.</text>
</comment>
<dbReference type="Proteomes" id="UP001143362">
    <property type="component" value="Unassembled WGS sequence"/>
</dbReference>
<dbReference type="PANTHER" id="PTHR35936">
    <property type="entry name" value="MEMBRANE-BOUND LYTIC MUREIN TRANSGLYCOSYLASE F"/>
    <property type="match status" value="1"/>
</dbReference>
<evidence type="ECO:0000313" key="10">
    <source>
        <dbReference type="EMBL" id="MCX2981760.1"/>
    </source>
</evidence>
<evidence type="ECO:0000313" key="11">
    <source>
        <dbReference type="Proteomes" id="UP001143362"/>
    </source>
</evidence>
<dbReference type="Pfam" id="PF00497">
    <property type="entry name" value="SBP_bac_3"/>
    <property type="match status" value="1"/>
</dbReference>
<evidence type="ECO:0000256" key="4">
    <source>
        <dbReference type="ARBA" id="ARBA00023136"/>
    </source>
</evidence>
<comment type="similarity">
    <text evidence="8">In the C-terminal section; belongs to the transglycosylase Slt family.</text>
</comment>
<dbReference type="Pfam" id="PF01464">
    <property type="entry name" value="SLT"/>
    <property type="match status" value="1"/>
</dbReference>
<dbReference type="CDD" id="cd01009">
    <property type="entry name" value="PBP2_YfhD_N"/>
    <property type="match status" value="1"/>
</dbReference>
<dbReference type="PANTHER" id="PTHR35936:SF32">
    <property type="entry name" value="MEMBRANE-BOUND LYTIC MUREIN TRANSGLYCOSYLASE F"/>
    <property type="match status" value="1"/>
</dbReference>
<reference evidence="10" key="1">
    <citation type="submission" date="2019-02" db="EMBL/GenBank/DDBJ databases">
        <authorList>
            <person name="Li S.-H."/>
        </authorList>
    </citation>
    <scope>NUCLEOTIDE SEQUENCE</scope>
    <source>
        <strain evidence="10">IMCC14734</strain>
    </source>
</reference>
<dbReference type="SUPFAM" id="SSF53955">
    <property type="entry name" value="Lysozyme-like"/>
    <property type="match status" value="1"/>
</dbReference>
<dbReference type="CDD" id="cd13403">
    <property type="entry name" value="MLTF-like"/>
    <property type="match status" value="1"/>
</dbReference>
<evidence type="ECO:0000256" key="6">
    <source>
        <dbReference type="ARBA" id="ARBA00023239"/>
    </source>
</evidence>
<comment type="catalytic activity">
    <reaction evidence="8">
        <text>Exolytic cleavage of the (1-&gt;4)-beta-glycosidic linkage between N-acetylmuramic acid (MurNAc) and N-acetylglucosamine (GlcNAc) residues in peptidoglycan, from either the reducing or the non-reducing ends of the peptidoglycan chains, with concomitant formation of a 1,6-anhydrobond in the MurNAc residue.</text>
        <dbReference type="EC" id="4.2.2.n1"/>
    </reaction>
</comment>
<evidence type="ECO:0000256" key="7">
    <source>
        <dbReference type="ARBA" id="ARBA00023316"/>
    </source>
</evidence>
<dbReference type="InterPro" id="IPR000189">
    <property type="entry name" value="Transglyc_AS"/>
</dbReference>
<dbReference type="InterPro" id="IPR023703">
    <property type="entry name" value="MltF"/>
</dbReference>
<gene>
    <name evidence="8 10" type="primary">mltF</name>
    <name evidence="10" type="ORF">EYC98_12910</name>
</gene>
<dbReference type="Gene3D" id="3.40.190.10">
    <property type="entry name" value="Periplasmic binding protein-like II"/>
    <property type="match status" value="2"/>
</dbReference>
<feature type="region of interest" description="LT domain" evidence="8">
    <location>
        <begin position="260"/>
        <end position="475"/>
    </location>
</feature>
<dbReference type="SMART" id="SM00062">
    <property type="entry name" value="PBPb"/>
    <property type="match status" value="1"/>
</dbReference>
<feature type="active site" evidence="8">
    <location>
        <position position="306"/>
    </location>
</feature>
<dbReference type="NCBIfam" id="NF008112">
    <property type="entry name" value="PRK10859.1"/>
    <property type="match status" value="1"/>
</dbReference>
<proteinExistence type="inferred from homology"/>
<comment type="function">
    <text evidence="8">Murein-degrading enzyme that degrades murein glycan strands and insoluble, high-molecular weight murein sacculi, with the concomitant formation of a 1,6-anhydromuramoyl product. Lytic transglycosylases (LTs) play an integral role in the metabolism of the peptidoglycan (PG) sacculus. Their lytic action creates space within the PG sacculus to allow for its expansion as well as for the insertion of various structures such as secretion systems and flagella.</text>
</comment>
<dbReference type="EMBL" id="SHNN01000002">
    <property type="protein sequence ID" value="MCX2981760.1"/>
    <property type="molecule type" value="Genomic_DNA"/>
</dbReference>
<comment type="subcellular location">
    <subcellularLocation>
        <location evidence="8">Cell outer membrane</location>
        <topology evidence="8">Peripheral membrane protein</topology>
    </subcellularLocation>
    <text evidence="8">Attached to the inner leaflet of the outer membrane.</text>
</comment>
<evidence type="ECO:0000256" key="8">
    <source>
        <dbReference type="HAMAP-Rule" id="MF_02016"/>
    </source>
</evidence>
<protein>
    <recommendedName>
        <fullName evidence="8">Membrane-bound lytic murein transglycosylase F</fullName>
        <ecNumber evidence="8">4.2.2.n1</ecNumber>
    </recommendedName>
    <alternativeName>
        <fullName evidence="8">Murein lyase F</fullName>
    </alternativeName>
</protein>
<organism evidence="10 11">
    <name type="scientific">Candidatus Litorirhabdus singularis</name>
    <dbReference type="NCBI Taxonomy" id="2518993"/>
    <lineage>
        <taxon>Bacteria</taxon>
        <taxon>Pseudomonadati</taxon>
        <taxon>Pseudomonadota</taxon>
        <taxon>Gammaproteobacteria</taxon>
        <taxon>Cellvibrionales</taxon>
        <taxon>Halieaceae</taxon>
        <taxon>Candidatus Litorirhabdus</taxon>
    </lineage>
</organism>
<dbReference type="EC" id="4.2.2.n1" evidence="8"/>
<keyword evidence="6 8" id="KW-0456">Lyase</keyword>
<accession>A0ABT3THF1</accession>
<feature type="signal peptide" evidence="8">
    <location>
        <begin position="1"/>
        <end position="23"/>
    </location>
</feature>
<evidence type="ECO:0000256" key="1">
    <source>
        <dbReference type="ARBA" id="ARBA00007734"/>
    </source>
</evidence>
<feature type="chain" id="PRO_5044915417" description="Membrane-bound lytic murein transglycosylase F" evidence="8">
    <location>
        <begin position="24"/>
        <end position="475"/>
    </location>
</feature>